<reference evidence="2" key="1">
    <citation type="journal article" date="2019" name="Int. J. Syst. Evol. Microbiol.">
        <title>The Global Catalogue of Microorganisms (GCM) 10K type strain sequencing project: providing services to taxonomists for standard genome sequencing and annotation.</title>
        <authorList>
            <consortium name="The Broad Institute Genomics Platform"/>
            <consortium name="The Broad Institute Genome Sequencing Center for Infectious Disease"/>
            <person name="Wu L."/>
            <person name="Ma J."/>
        </authorList>
    </citation>
    <scope>NUCLEOTIDE SEQUENCE [LARGE SCALE GENOMIC DNA]</scope>
    <source>
        <strain evidence="2">CGMCC 1.14993</strain>
    </source>
</reference>
<dbReference type="Pfam" id="PF01503">
    <property type="entry name" value="PRA-PH"/>
    <property type="match status" value="1"/>
</dbReference>
<dbReference type="AlphaFoldDB" id="A0A8J3EZW3"/>
<keyword evidence="2" id="KW-1185">Reference proteome</keyword>
<sequence>MPIKYYNKLVRDKIPLIIEKTGDTFETEILGLKEYEGKLYEKLKEELEEFYSATGDEVVGEIADVLEVFYTIAETKGITIEEIEKVRIQKQEERGGFKERILLKHVVEK</sequence>
<dbReference type="SUPFAM" id="SSF101386">
    <property type="entry name" value="all-alpha NTP pyrophosphatases"/>
    <property type="match status" value="1"/>
</dbReference>
<dbReference type="InterPro" id="IPR038735">
    <property type="entry name" value="MSMEG_1276-like_NTP-PPase_dom"/>
</dbReference>
<evidence type="ECO:0000313" key="1">
    <source>
        <dbReference type="EMBL" id="GGI10914.1"/>
    </source>
</evidence>
<protein>
    <submittedName>
        <fullName evidence="1">Phosphoribosyl-ATP pyrophosphohydrolase</fullName>
    </submittedName>
</protein>
<dbReference type="CDD" id="cd11532">
    <property type="entry name" value="NTP-PPase_COG4997"/>
    <property type="match status" value="1"/>
</dbReference>
<dbReference type="EMBL" id="BMHB01000001">
    <property type="protein sequence ID" value="GGI10914.1"/>
    <property type="molecule type" value="Genomic_DNA"/>
</dbReference>
<comment type="caution">
    <text evidence="1">The sequence shown here is derived from an EMBL/GenBank/DDBJ whole genome shotgun (WGS) entry which is preliminary data.</text>
</comment>
<proteinExistence type="predicted"/>
<organism evidence="1 2">
    <name type="scientific">Gottfriedia solisilvae</name>
    <dbReference type="NCBI Taxonomy" id="1516104"/>
    <lineage>
        <taxon>Bacteria</taxon>
        <taxon>Bacillati</taxon>
        <taxon>Bacillota</taxon>
        <taxon>Bacilli</taxon>
        <taxon>Bacillales</taxon>
        <taxon>Bacillaceae</taxon>
        <taxon>Gottfriedia</taxon>
    </lineage>
</organism>
<dbReference type="RefSeq" id="WP_087998801.1">
    <property type="nucleotide sequence ID" value="NZ_BMHB01000001.1"/>
</dbReference>
<evidence type="ECO:0000313" key="2">
    <source>
        <dbReference type="Proteomes" id="UP000626244"/>
    </source>
</evidence>
<accession>A0A8J3EZW3</accession>
<dbReference type="InterPro" id="IPR021130">
    <property type="entry name" value="PRib-ATP_PPHydrolase-like"/>
</dbReference>
<name>A0A8J3EZW3_9BACI</name>
<gene>
    <name evidence="1" type="ORF">GCM10007380_05200</name>
</gene>
<dbReference type="Proteomes" id="UP000626244">
    <property type="component" value="Unassembled WGS sequence"/>
</dbReference>